<proteinExistence type="predicted"/>
<evidence type="ECO:0000313" key="1">
    <source>
        <dbReference type="EMBL" id="CAG8450143.1"/>
    </source>
</evidence>
<protein>
    <submittedName>
        <fullName evidence="1">515_t:CDS:1</fullName>
    </submittedName>
</protein>
<dbReference type="Proteomes" id="UP000789375">
    <property type="component" value="Unassembled WGS sequence"/>
</dbReference>
<dbReference type="EMBL" id="CAJVPP010000166">
    <property type="protein sequence ID" value="CAG8450143.1"/>
    <property type="molecule type" value="Genomic_DNA"/>
</dbReference>
<organism evidence="1 2">
    <name type="scientific">Funneliformis mosseae</name>
    <name type="common">Endomycorrhizal fungus</name>
    <name type="synonym">Glomus mosseae</name>
    <dbReference type="NCBI Taxonomy" id="27381"/>
    <lineage>
        <taxon>Eukaryota</taxon>
        <taxon>Fungi</taxon>
        <taxon>Fungi incertae sedis</taxon>
        <taxon>Mucoromycota</taxon>
        <taxon>Glomeromycotina</taxon>
        <taxon>Glomeromycetes</taxon>
        <taxon>Glomerales</taxon>
        <taxon>Glomeraceae</taxon>
        <taxon>Funneliformis</taxon>
    </lineage>
</organism>
<accession>A0A9N8VBS9</accession>
<evidence type="ECO:0000313" key="2">
    <source>
        <dbReference type="Proteomes" id="UP000789375"/>
    </source>
</evidence>
<reference evidence="1" key="1">
    <citation type="submission" date="2021-06" db="EMBL/GenBank/DDBJ databases">
        <authorList>
            <person name="Kallberg Y."/>
            <person name="Tangrot J."/>
            <person name="Rosling A."/>
        </authorList>
    </citation>
    <scope>NUCLEOTIDE SEQUENCE</scope>
    <source>
        <strain evidence="1">87-6 pot B 2015</strain>
    </source>
</reference>
<name>A0A9N8VBS9_FUNMO</name>
<keyword evidence="2" id="KW-1185">Reference proteome</keyword>
<comment type="caution">
    <text evidence="1">The sequence shown here is derived from an EMBL/GenBank/DDBJ whole genome shotgun (WGS) entry which is preliminary data.</text>
</comment>
<gene>
    <name evidence="1" type="ORF">FMOSSE_LOCUS1456</name>
</gene>
<sequence length="55" mass="6504">MKKILTAYLDTVEEILNDDNILFNVKSAEEEEEKEEEKEIKVDESFIEDINIDNK</sequence>
<dbReference type="AlphaFoldDB" id="A0A9N8VBS9"/>